<gene>
    <name evidence="4" type="ORF">BpHYR1_037963</name>
</gene>
<evidence type="ECO:0000256" key="1">
    <source>
        <dbReference type="ARBA" id="ARBA00009500"/>
    </source>
</evidence>
<dbReference type="Pfam" id="PF00079">
    <property type="entry name" value="Serpin"/>
    <property type="match status" value="1"/>
</dbReference>
<dbReference type="Gene3D" id="3.30.497.10">
    <property type="entry name" value="Antithrombin, subunit I, domain 2"/>
    <property type="match status" value="1"/>
</dbReference>
<keyword evidence="5" id="KW-1185">Reference proteome</keyword>
<dbReference type="SMART" id="SM00093">
    <property type="entry name" value="SERPIN"/>
    <property type="match status" value="1"/>
</dbReference>
<evidence type="ECO:0000259" key="3">
    <source>
        <dbReference type="SMART" id="SM00093"/>
    </source>
</evidence>
<dbReference type="GO" id="GO:0005615">
    <property type="term" value="C:extracellular space"/>
    <property type="evidence" value="ECO:0007669"/>
    <property type="project" value="InterPro"/>
</dbReference>
<dbReference type="Gene3D" id="2.30.39.10">
    <property type="entry name" value="Alpha-1-antitrypsin, domain 1"/>
    <property type="match status" value="1"/>
</dbReference>
<protein>
    <submittedName>
        <fullName evidence="4">Serine ase inhibitor</fullName>
    </submittedName>
</protein>
<sequence>MEDLTQSLNRFGIELFKTVYSQSPDGPGSCVISSVSVFIALMMTLAGSRGETKSEILKALKIHSLSKDENESKLHESINSLSKLISSNESWNKVVLANRMIINNLNVKNAFEDIIQTIYESEIEKVSADRPLNVVIRDTNKWISDLTNDKITNILDESFKSVALTLINAVYFKCEWLNEFDPNRTQKMDFYVTKSSKESVEMMQLNNKKLLYHFSSDFDYHLLSLPYKQEKYFFNIVFPSSEDDFLMSKDQQSLVNRLDFEQIKIDLQNLEHKSINLKIPKFTIKYKINLNEVLKKLGILAAFDRQKADFQEISETDIFVQEVLQYSYIEVNEQGTEAAAATVVKMVKRSISQSTTINLNRPFLYFITEKSSGAFIFVGSFNGNVEQRKNLGEKTEL</sequence>
<dbReference type="STRING" id="10195.A0A3M7QLW8"/>
<evidence type="ECO:0000313" key="4">
    <source>
        <dbReference type="EMBL" id="RNA12427.1"/>
    </source>
</evidence>
<dbReference type="OrthoDB" id="671595at2759"/>
<organism evidence="4 5">
    <name type="scientific">Brachionus plicatilis</name>
    <name type="common">Marine rotifer</name>
    <name type="synonym">Brachionus muelleri</name>
    <dbReference type="NCBI Taxonomy" id="10195"/>
    <lineage>
        <taxon>Eukaryota</taxon>
        <taxon>Metazoa</taxon>
        <taxon>Spiralia</taxon>
        <taxon>Gnathifera</taxon>
        <taxon>Rotifera</taxon>
        <taxon>Eurotatoria</taxon>
        <taxon>Monogononta</taxon>
        <taxon>Pseudotrocha</taxon>
        <taxon>Ploima</taxon>
        <taxon>Brachionidae</taxon>
        <taxon>Brachionus</taxon>
    </lineage>
</organism>
<evidence type="ECO:0000256" key="2">
    <source>
        <dbReference type="RuleBase" id="RU000411"/>
    </source>
</evidence>
<evidence type="ECO:0000313" key="5">
    <source>
        <dbReference type="Proteomes" id="UP000276133"/>
    </source>
</evidence>
<dbReference type="Proteomes" id="UP000276133">
    <property type="component" value="Unassembled WGS sequence"/>
</dbReference>
<comment type="caution">
    <text evidence="4">The sequence shown here is derived from an EMBL/GenBank/DDBJ whole genome shotgun (WGS) entry which is preliminary data.</text>
</comment>
<dbReference type="InterPro" id="IPR036186">
    <property type="entry name" value="Serpin_sf"/>
</dbReference>
<dbReference type="InterPro" id="IPR042178">
    <property type="entry name" value="Serpin_sf_1"/>
</dbReference>
<accession>A0A3M7QLW8</accession>
<dbReference type="PANTHER" id="PTHR11461">
    <property type="entry name" value="SERINE PROTEASE INHIBITOR, SERPIN"/>
    <property type="match status" value="1"/>
</dbReference>
<name>A0A3M7QLW8_BRAPC</name>
<dbReference type="PANTHER" id="PTHR11461:SF211">
    <property type="entry name" value="GH10112P-RELATED"/>
    <property type="match status" value="1"/>
</dbReference>
<dbReference type="SUPFAM" id="SSF56574">
    <property type="entry name" value="Serpins"/>
    <property type="match status" value="1"/>
</dbReference>
<dbReference type="InterPro" id="IPR042185">
    <property type="entry name" value="Serpin_sf_2"/>
</dbReference>
<dbReference type="GO" id="GO:0004867">
    <property type="term" value="F:serine-type endopeptidase inhibitor activity"/>
    <property type="evidence" value="ECO:0007669"/>
    <property type="project" value="InterPro"/>
</dbReference>
<dbReference type="InterPro" id="IPR023795">
    <property type="entry name" value="Serpin_CS"/>
</dbReference>
<reference evidence="4 5" key="1">
    <citation type="journal article" date="2018" name="Sci. Rep.">
        <title>Genomic signatures of local adaptation to the degree of environmental predictability in rotifers.</title>
        <authorList>
            <person name="Franch-Gras L."/>
            <person name="Hahn C."/>
            <person name="Garcia-Roger E.M."/>
            <person name="Carmona M.J."/>
            <person name="Serra M."/>
            <person name="Gomez A."/>
        </authorList>
    </citation>
    <scope>NUCLEOTIDE SEQUENCE [LARGE SCALE GENOMIC DNA]</scope>
    <source>
        <strain evidence="4">HYR1</strain>
    </source>
</reference>
<dbReference type="PROSITE" id="PS00284">
    <property type="entry name" value="SERPIN"/>
    <property type="match status" value="1"/>
</dbReference>
<feature type="domain" description="Serpin" evidence="3">
    <location>
        <begin position="13"/>
        <end position="384"/>
    </location>
</feature>
<dbReference type="EMBL" id="REGN01005694">
    <property type="protein sequence ID" value="RNA12427.1"/>
    <property type="molecule type" value="Genomic_DNA"/>
</dbReference>
<proteinExistence type="inferred from homology"/>
<dbReference type="InterPro" id="IPR000215">
    <property type="entry name" value="Serpin_fam"/>
</dbReference>
<comment type="similarity">
    <text evidence="1 2">Belongs to the serpin family.</text>
</comment>
<dbReference type="AlphaFoldDB" id="A0A3M7QLW8"/>
<dbReference type="InterPro" id="IPR023796">
    <property type="entry name" value="Serpin_dom"/>
</dbReference>